<evidence type="ECO:0000256" key="16">
    <source>
        <dbReference type="ARBA" id="ARBA00032853"/>
    </source>
</evidence>
<comment type="similarity">
    <text evidence="4 19">Belongs to the CobS family.</text>
</comment>
<evidence type="ECO:0000256" key="4">
    <source>
        <dbReference type="ARBA" id="ARBA00010561"/>
    </source>
</evidence>
<name>A0A076LPX2_9GAMM</name>
<dbReference type="GO" id="GO:0051073">
    <property type="term" value="F:adenosylcobinamide-GDP ribazoletransferase activity"/>
    <property type="evidence" value="ECO:0007669"/>
    <property type="project" value="UniProtKB-UniRule"/>
</dbReference>
<evidence type="ECO:0000256" key="11">
    <source>
        <dbReference type="ARBA" id="ARBA00022842"/>
    </source>
</evidence>
<dbReference type="GO" id="GO:0008818">
    <property type="term" value="F:cobalamin 5'-phosphate synthase activity"/>
    <property type="evidence" value="ECO:0007669"/>
    <property type="project" value="UniProtKB-UniRule"/>
</dbReference>
<keyword evidence="13 19" id="KW-0472">Membrane</keyword>
<dbReference type="GO" id="GO:0009236">
    <property type="term" value="P:cobalamin biosynthetic process"/>
    <property type="evidence" value="ECO:0007669"/>
    <property type="project" value="UniProtKB-UniRule"/>
</dbReference>
<comment type="pathway">
    <text evidence="3 19">Cofactor biosynthesis; adenosylcobalamin biosynthesis; adenosylcobalamin from cob(II)yrinate a,c-diamide: step 7/7.</text>
</comment>
<dbReference type="EMBL" id="CP006664">
    <property type="protein sequence ID" value="AIJ09971.1"/>
    <property type="molecule type" value="Genomic_DNA"/>
</dbReference>
<comment type="catalytic activity">
    <reaction evidence="18 19">
        <text>alpha-ribazole 5'-phosphate + adenosylcob(III)inamide-GDP = adenosylcob(III)alamin 5'-phosphate + GMP + H(+)</text>
        <dbReference type="Rhea" id="RHEA:23560"/>
        <dbReference type="ChEBI" id="CHEBI:15378"/>
        <dbReference type="ChEBI" id="CHEBI:57918"/>
        <dbReference type="ChEBI" id="CHEBI:58115"/>
        <dbReference type="ChEBI" id="CHEBI:60487"/>
        <dbReference type="ChEBI" id="CHEBI:60493"/>
        <dbReference type="EC" id="2.7.8.26"/>
    </reaction>
</comment>
<evidence type="ECO:0000256" key="8">
    <source>
        <dbReference type="ARBA" id="ARBA00022573"/>
    </source>
</evidence>
<dbReference type="NCBIfam" id="TIGR00317">
    <property type="entry name" value="cobS"/>
    <property type="match status" value="1"/>
</dbReference>
<dbReference type="AlphaFoldDB" id="A0A076LPX2"/>
<dbReference type="GeneID" id="33940978"/>
<evidence type="ECO:0000313" key="21">
    <source>
        <dbReference type="Proteomes" id="UP000028681"/>
    </source>
</evidence>
<dbReference type="GO" id="GO:0005886">
    <property type="term" value="C:plasma membrane"/>
    <property type="evidence" value="ECO:0007669"/>
    <property type="project" value="UniProtKB-SubCell"/>
</dbReference>
<protein>
    <recommendedName>
        <fullName evidence="6 19">Adenosylcobinamide-GDP ribazoletransferase</fullName>
        <ecNumber evidence="5 19">2.7.8.26</ecNumber>
    </recommendedName>
    <alternativeName>
        <fullName evidence="16 19">Cobalamin synthase</fullName>
    </alternativeName>
    <alternativeName>
        <fullName evidence="15 19">Cobalamin-5'-phosphate synthase</fullName>
    </alternativeName>
</protein>
<evidence type="ECO:0000256" key="14">
    <source>
        <dbReference type="ARBA" id="ARBA00025228"/>
    </source>
</evidence>
<accession>A0A076LPX2</accession>
<comment type="cofactor">
    <cofactor evidence="1 19">
        <name>Mg(2+)</name>
        <dbReference type="ChEBI" id="CHEBI:18420"/>
    </cofactor>
</comment>
<organism evidence="20 21">
    <name type="scientific">Edwardsiella anguillarum ET080813</name>
    <dbReference type="NCBI Taxonomy" id="667120"/>
    <lineage>
        <taxon>Bacteria</taxon>
        <taxon>Pseudomonadati</taxon>
        <taxon>Pseudomonadota</taxon>
        <taxon>Gammaproteobacteria</taxon>
        <taxon>Enterobacterales</taxon>
        <taxon>Hafniaceae</taxon>
        <taxon>Edwardsiella</taxon>
    </lineage>
</organism>
<evidence type="ECO:0000256" key="9">
    <source>
        <dbReference type="ARBA" id="ARBA00022679"/>
    </source>
</evidence>
<evidence type="ECO:0000256" key="1">
    <source>
        <dbReference type="ARBA" id="ARBA00001946"/>
    </source>
</evidence>
<keyword evidence="8 19" id="KW-0169">Cobalamin biosynthesis</keyword>
<dbReference type="PANTHER" id="PTHR34148:SF1">
    <property type="entry name" value="ADENOSYLCOBINAMIDE-GDP RIBAZOLETRANSFERASE"/>
    <property type="match status" value="1"/>
</dbReference>
<dbReference type="HAMAP" id="MF_00719">
    <property type="entry name" value="CobS"/>
    <property type="match status" value="1"/>
</dbReference>
<evidence type="ECO:0000256" key="17">
    <source>
        <dbReference type="ARBA" id="ARBA00048623"/>
    </source>
</evidence>
<keyword evidence="10 19" id="KW-0812">Transmembrane</keyword>
<evidence type="ECO:0000256" key="13">
    <source>
        <dbReference type="ARBA" id="ARBA00023136"/>
    </source>
</evidence>
<dbReference type="UniPathway" id="UPA00148">
    <property type="reaction ID" value="UER00238"/>
</dbReference>
<gene>
    <name evidence="19" type="primary">cobS</name>
    <name evidence="20" type="ORF">ETEE_3550</name>
</gene>
<reference evidence="20 21" key="1">
    <citation type="journal article" date="2012" name="PLoS ONE">
        <title>Edwardsiella comparative phylogenomics reveal the new intra/inter-species taxonomic relationships, virulence evolution and niche adaptation mechanisms.</title>
        <authorList>
            <person name="Yang M."/>
            <person name="Lv Y."/>
            <person name="Xiao J."/>
            <person name="Wu H."/>
            <person name="Zheng H."/>
            <person name="Liu Q."/>
            <person name="Zhang Y."/>
            <person name="Wang Q."/>
        </authorList>
    </citation>
    <scope>NUCLEOTIDE SEQUENCE [LARGE SCALE GENOMIC DNA]</scope>
    <source>
        <strain evidence="21">080813</strain>
    </source>
</reference>
<dbReference type="RefSeq" id="WP_034165147.1">
    <property type="nucleotide sequence ID" value="NZ_CP006664.1"/>
</dbReference>
<dbReference type="HOGENOM" id="CLU_057426_1_2_6"/>
<evidence type="ECO:0000313" key="20">
    <source>
        <dbReference type="EMBL" id="AIJ09971.1"/>
    </source>
</evidence>
<feature type="transmembrane region" description="Helical" evidence="19">
    <location>
        <begin position="169"/>
        <end position="191"/>
    </location>
</feature>
<evidence type="ECO:0000256" key="10">
    <source>
        <dbReference type="ARBA" id="ARBA00022692"/>
    </source>
</evidence>
<dbReference type="KEGG" id="ete:ETEE_3550"/>
<feature type="transmembrane region" description="Helical" evidence="19">
    <location>
        <begin position="197"/>
        <end position="216"/>
    </location>
</feature>
<evidence type="ECO:0000256" key="7">
    <source>
        <dbReference type="ARBA" id="ARBA00022475"/>
    </source>
</evidence>
<evidence type="ECO:0000256" key="5">
    <source>
        <dbReference type="ARBA" id="ARBA00013200"/>
    </source>
</evidence>
<feature type="transmembrane region" description="Helical" evidence="19">
    <location>
        <begin position="34"/>
        <end position="54"/>
    </location>
</feature>
<comment type="subcellular location">
    <subcellularLocation>
        <location evidence="2 19">Cell membrane</location>
        <topology evidence="2 19">Multi-pass membrane protein</topology>
    </subcellularLocation>
</comment>
<evidence type="ECO:0000256" key="19">
    <source>
        <dbReference type="HAMAP-Rule" id="MF_00719"/>
    </source>
</evidence>
<proteinExistence type="inferred from homology"/>
<dbReference type="InterPro" id="IPR003805">
    <property type="entry name" value="CobS"/>
</dbReference>
<sequence length="245" mass="26757">MKLFLATLQFMTRIPVSPRCSDDLTLNDYPRGIIYFPFVGLVIGVISALAYGVLATTYGSWLGAVAAVLATTLVTGAFHLDGLADTCDGLFSARPRDRMLEIMRDSRIGTNGTLALIFVILLQVLLIQHLAGGSLHIYAVLVAMPVLSRTLLAVMMFRQRYARESGMGNLYIGKISGSHYALTLVIGLLLVFGLLHWHAVLAAFITYLFALMYRAFINMRLGGQTGDTLGAANELFALVFLLSLY</sequence>
<evidence type="ECO:0000256" key="3">
    <source>
        <dbReference type="ARBA" id="ARBA00004663"/>
    </source>
</evidence>
<keyword evidence="7 19" id="KW-1003">Cell membrane</keyword>
<dbReference type="Proteomes" id="UP000028681">
    <property type="component" value="Chromosome"/>
</dbReference>
<comment type="function">
    <text evidence="14 19">Joins adenosylcobinamide-GDP and alpha-ribazole to generate adenosylcobalamin (Ado-cobalamin). Also synthesizes adenosylcobalamin 5'-phosphate from adenosylcobinamide-GDP and alpha-ribazole 5'-phosphate.</text>
</comment>
<evidence type="ECO:0000256" key="18">
    <source>
        <dbReference type="ARBA" id="ARBA00049504"/>
    </source>
</evidence>
<evidence type="ECO:0000256" key="2">
    <source>
        <dbReference type="ARBA" id="ARBA00004651"/>
    </source>
</evidence>
<feature type="transmembrane region" description="Helical" evidence="19">
    <location>
        <begin position="137"/>
        <end position="157"/>
    </location>
</feature>
<keyword evidence="12 19" id="KW-1133">Transmembrane helix</keyword>
<feature type="transmembrane region" description="Helical" evidence="19">
    <location>
        <begin position="108"/>
        <end position="131"/>
    </location>
</feature>
<evidence type="ECO:0000256" key="6">
    <source>
        <dbReference type="ARBA" id="ARBA00015850"/>
    </source>
</evidence>
<keyword evidence="9 19" id="KW-0808">Transferase</keyword>
<evidence type="ECO:0000256" key="12">
    <source>
        <dbReference type="ARBA" id="ARBA00022989"/>
    </source>
</evidence>
<comment type="catalytic activity">
    <reaction evidence="17 19">
        <text>alpha-ribazole + adenosylcob(III)inamide-GDP = adenosylcob(III)alamin + GMP + H(+)</text>
        <dbReference type="Rhea" id="RHEA:16049"/>
        <dbReference type="ChEBI" id="CHEBI:10329"/>
        <dbReference type="ChEBI" id="CHEBI:15378"/>
        <dbReference type="ChEBI" id="CHEBI:18408"/>
        <dbReference type="ChEBI" id="CHEBI:58115"/>
        <dbReference type="ChEBI" id="CHEBI:60487"/>
        <dbReference type="EC" id="2.7.8.26"/>
    </reaction>
</comment>
<dbReference type="Pfam" id="PF02654">
    <property type="entry name" value="CobS"/>
    <property type="match status" value="1"/>
</dbReference>
<evidence type="ECO:0000256" key="15">
    <source>
        <dbReference type="ARBA" id="ARBA00032605"/>
    </source>
</evidence>
<dbReference type="PANTHER" id="PTHR34148">
    <property type="entry name" value="ADENOSYLCOBINAMIDE-GDP RIBAZOLETRANSFERASE"/>
    <property type="match status" value="1"/>
</dbReference>
<keyword evidence="11 19" id="KW-0460">Magnesium</keyword>
<dbReference type="EC" id="2.7.8.26" evidence="5 19"/>